<dbReference type="PANTHER" id="PTHR30349">
    <property type="entry name" value="PHAGE INTEGRASE-RELATED"/>
    <property type="match status" value="1"/>
</dbReference>
<feature type="domain" description="Core-binding (CB)" evidence="8">
    <location>
        <begin position="1"/>
        <end position="88"/>
    </location>
</feature>
<protein>
    <submittedName>
        <fullName evidence="9">Tyrosine-type recombinase/integrase</fullName>
    </submittedName>
</protein>
<comment type="similarity">
    <text evidence="2">Belongs to the 'phage' integrase family.</text>
</comment>
<dbReference type="EMBL" id="WJBE01000004">
    <property type="protein sequence ID" value="MBC3899279.1"/>
    <property type="molecule type" value="Genomic_DNA"/>
</dbReference>
<reference evidence="9 10" key="1">
    <citation type="journal article" date="2020" name="mSystems">
        <title>Defining Genomic and Predicted Metabolic Features of the Acetobacterium Genus.</title>
        <authorList>
            <person name="Ross D.E."/>
            <person name="Marshall C.W."/>
            <person name="Gulliver D."/>
            <person name="May H.D."/>
            <person name="Norman R.S."/>
        </authorList>
    </citation>
    <scope>NUCLEOTIDE SEQUENCE [LARGE SCALE GENOMIC DNA]</scope>
    <source>
        <strain evidence="9 10">DSM 4132</strain>
    </source>
</reference>
<proteinExistence type="inferred from homology"/>
<dbReference type="Gene3D" id="1.10.443.10">
    <property type="entry name" value="Intergrase catalytic core"/>
    <property type="match status" value="1"/>
</dbReference>
<dbReference type="Pfam" id="PF02899">
    <property type="entry name" value="Phage_int_SAM_1"/>
    <property type="match status" value="1"/>
</dbReference>
<keyword evidence="4 6" id="KW-0238">DNA-binding</keyword>
<keyword evidence="5" id="KW-0233">DNA recombination</keyword>
<name>A0ABR6YVU2_9FIRM</name>
<dbReference type="Proteomes" id="UP000622405">
    <property type="component" value="Unassembled WGS sequence"/>
</dbReference>
<evidence type="ECO:0000256" key="4">
    <source>
        <dbReference type="ARBA" id="ARBA00023125"/>
    </source>
</evidence>
<feature type="domain" description="Tyr recombinase" evidence="7">
    <location>
        <begin position="109"/>
        <end position="284"/>
    </location>
</feature>
<evidence type="ECO:0000256" key="2">
    <source>
        <dbReference type="ARBA" id="ARBA00008857"/>
    </source>
</evidence>
<dbReference type="InterPro" id="IPR004107">
    <property type="entry name" value="Integrase_SAM-like_N"/>
</dbReference>
<dbReference type="InterPro" id="IPR011010">
    <property type="entry name" value="DNA_brk_join_enz"/>
</dbReference>
<evidence type="ECO:0000256" key="1">
    <source>
        <dbReference type="ARBA" id="ARBA00003283"/>
    </source>
</evidence>
<evidence type="ECO:0000256" key="6">
    <source>
        <dbReference type="PROSITE-ProRule" id="PRU01248"/>
    </source>
</evidence>
<dbReference type="InterPro" id="IPR050090">
    <property type="entry name" value="Tyrosine_recombinase_XerCD"/>
</dbReference>
<dbReference type="InterPro" id="IPR044068">
    <property type="entry name" value="CB"/>
</dbReference>
<dbReference type="InterPro" id="IPR013762">
    <property type="entry name" value="Integrase-like_cat_sf"/>
</dbReference>
<dbReference type="PROSITE" id="PS51900">
    <property type="entry name" value="CB"/>
    <property type="match status" value="1"/>
</dbReference>
<accession>A0ABR6YVU2</accession>
<evidence type="ECO:0000256" key="3">
    <source>
        <dbReference type="ARBA" id="ARBA00022908"/>
    </source>
</evidence>
<keyword evidence="10" id="KW-1185">Reference proteome</keyword>
<gene>
    <name evidence="9" type="ORF">GH811_06595</name>
</gene>
<dbReference type="RefSeq" id="WP_186893775.1">
    <property type="nucleotide sequence ID" value="NZ_WJBE01000004.1"/>
</dbReference>
<dbReference type="Gene3D" id="1.10.150.130">
    <property type="match status" value="1"/>
</dbReference>
<dbReference type="PROSITE" id="PS51898">
    <property type="entry name" value="TYR_RECOMBINASE"/>
    <property type="match status" value="1"/>
</dbReference>
<organism evidence="9 10">
    <name type="scientific">Acetobacterium malicum</name>
    <dbReference type="NCBI Taxonomy" id="52692"/>
    <lineage>
        <taxon>Bacteria</taxon>
        <taxon>Bacillati</taxon>
        <taxon>Bacillota</taxon>
        <taxon>Clostridia</taxon>
        <taxon>Eubacteriales</taxon>
        <taxon>Eubacteriaceae</taxon>
        <taxon>Acetobacterium</taxon>
    </lineage>
</organism>
<evidence type="ECO:0000259" key="7">
    <source>
        <dbReference type="PROSITE" id="PS51898"/>
    </source>
</evidence>
<evidence type="ECO:0000313" key="10">
    <source>
        <dbReference type="Proteomes" id="UP000622405"/>
    </source>
</evidence>
<dbReference type="SUPFAM" id="SSF56349">
    <property type="entry name" value="DNA breaking-rejoining enzymes"/>
    <property type="match status" value="1"/>
</dbReference>
<dbReference type="InterPro" id="IPR002104">
    <property type="entry name" value="Integrase_catalytic"/>
</dbReference>
<evidence type="ECO:0000256" key="5">
    <source>
        <dbReference type="ARBA" id="ARBA00023172"/>
    </source>
</evidence>
<evidence type="ECO:0000313" key="9">
    <source>
        <dbReference type="EMBL" id="MBC3899279.1"/>
    </source>
</evidence>
<dbReference type="InterPro" id="IPR010998">
    <property type="entry name" value="Integrase_recombinase_N"/>
</dbReference>
<comment type="caution">
    <text evidence="9">The sequence shown here is derived from an EMBL/GenBank/DDBJ whole genome shotgun (WGS) entry which is preliminary data.</text>
</comment>
<evidence type="ECO:0000259" key="8">
    <source>
        <dbReference type="PROSITE" id="PS51900"/>
    </source>
</evidence>
<sequence length="286" mass="32929">MLLEKAIDEFVQHLKSKERSAMTVRGYRMMLMDFKRYIEKELNGQVYLDEITLTHLEGYLDYRKQQGDQPVSRNRALYIFRSFFSYLDKRDLVDKDISQKLEPISLQQKERTYLLPEEVETLLAAIDHAIIKVAATTLAYTGLRVNELCNLTLTDVNFDTECIQVRHGKGNKDRTVPMNPKLKAILITYLKTIRPTTSSEKFFATKKTGALSDQSINRYLKLTTKQLGWTKHVTAHILRHSFASTLVRNNAPLPAVQNLLGHSDLRVTSRYIHQDLGQLQAAVNLM</sequence>
<keyword evidence="3" id="KW-0229">DNA integration</keyword>
<dbReference type="PANTHER" id="PTHR30349:SF41">
    <property type="entry name" value="INTEGRASE_RECOMBINASE PROTEIN MJ0367-RELATED"/>
    <property type="match status" value="1"/>
</dbReference>
<dbReference type="Pfam" id="PF00589">
    <property type="entry name" value="Phage_integrase"/>
    <property type="match status" value="1"/>
</dbReference>
<comment type="function">
    <text evidence="1">Site-specific tyrosine recombinase, which acts by catalyzing the cutting and rejoining of the recombining DNA molecules.</text>
</comment>